<gene>
    <name evidence="2" type="ORF">MCHLO_02969</name>
</gene>
<keyword evidence="3" id="KW-1185">Reference proteome</keyword>
<sequence>MAAVDDDERNAGGFLACLAVTFRVDTEPPPSRWLRPTLVPRVPFLTLVYLRWLSALSDVSYPRRNSVLRASGCYVGRGVSEDNREDGRARYRGLSASARPERDGTRQSESSYPLALCRRQAESCSGEVEPNHPASRINCYAAARPFTAGPCRTRAHTFDPLRTAAWQRSGLHLGDETGYACIGLPRLYIVLTLRLPPRFPGPSVHTPHAKKPRSRRRRLVLEATSATRRLGPAGHLVRDHCRRWINPSQTAIPLTCWRASSHGMSACYAVICSDAARGMVVKTQCAIVGYAND</sequence>
<dbReference type="Proteomes" id="UP000815677">
    <property type="component" value="Unassembled WGS sequence"/>
</dbReference>
<protein>
    <submittedName>
        <fullName evidence="2">Uncharacterized protein</fullName>
    </submittedName>
</protein>
<dbReference type="EMBL" id="DF841168">
    <property type="protein sequence ID" value="GAT45386.1"/>
    <property type="molecule type" value="Genomic_DNA"/>
</dbReference>
<evidence type="ECO:0000313" key="2">
    <source>
        <dbReference type="EMBL" id="GAT45386.1"/>
    </source>
</evidence>
<organism evidence="2 3">
    <name type="scientific">Mycena chlorophos</name>
    <name type="common">Agaric fungus</name>
    <name type="synonym">Agaricus chlorophos</name>
    <dbReference type="NCBI Taxonomy" id="658473"/>
    <lineage>
        <taxon>Eukaryota</taxon>
        <taxon>Fungi</taxon>
        <taxon>Dikarya</taxon>
        <taxon>Basidiomycota</taxon>
        <taxon>Agaricomycotina</taxon>
        <taxon>Agaricomycetes</taxon>
        <taxon>Agaricomycetidae</taxon>
        <taxon>Agaricales</taxon>
        <taxon>Marasmiineae</taxon>
        <taxon>Mycenaceae</taxon>
        <taxon>Mycena</taxon>
    </lineage>
</organism>
<evidence type="ECO:0000256" key="1">
    <source>
        <dbReference type="SAM" id="MobiDB-lite"/>
    </source>
</evidence>
<proteinExistence type="predicted"/>
<accession>A0ABQ0L6A8</accession>
<evidence type="ECO:0000313" key="3">
    <source>
        <dbReference type="Proteomes" id="UP000815677"/>
    </source>
</evidence>
<feature type="region of interest" description="Disordered" evidence="1">
    <location>
        <begin position="83"/>
        <end position="111"/>
    </location>
</feature>
<reference evidence="2" key="1">
    <citation type="submission" date="2014-09" db="EMBL/GenBank/DDBJ databases">
        <title>Genome sequence of the luminous mushroom Mycena chlorophos for searching fungal bioluminescence genes.</title>
        <authorList>
            <person name="Tanaka Y."/>
            <person name="Kasuga D."/>
            <person name="Oba Y."/>
            <person name="Hase S."/>
            <person name="Sato K."/>
            <person name="Oba Y."/>
            <person name="Sakakibara Y."/>
        </authorList>
    </citation>
    <scope>NUCLEOTIDE SEQUENCE</scope>
</reference>
<name>A0ABQ0L6A8_MYCCL</name>